<evidence type="ECO:0000313" key="6">
    <source>
        <dbReference type="Proteomes" id="UP000198431"/>
    </source>
</evidence>
<dbReference type="Proteomes" id="UP000184216">
    <property type="component" value="Unassembled WGS sequence"/>
</dbReference>
<evidence type="ECO:0000259" key="2">
    <source>
        <dbReference type="Pfam" id="PF01370"/>
    </source>
</evidence>
<organism evidence="3 6">
    <name type="scientific">Flavobacterium pectinovorum</name>
    <dbReference type="NCBI Taxonomy" id="29533"/>
    <lineage>
        <taxon>Bacteria</taxon>
        <taxon>Pseudomonadati</taxon>
        <taxon>Bacteroidota</taxon>
        <taxon>Flavobacteriia</taxon>
        <taxon>Flavobacteriales</taxon>
        <taxon>Flavobacteriaceae</taxon>
        <taxon>Flavobacterium</taxon>
    </lineage>
</organism>
<evidence type="ECO:0000313" key="5">
    <source>
        <dbReference type="Proteomes" id="UP000184216"/>
    </source>
</evidence>
<dbReference type="SUPFAM" id="SSF51735">
    <property type="entry name" value="NAD(P)-binding Rossmann-fold domains"/>
    <property type="match status" value="1"/>
</dbReference>
<reference evidence="4 5" key="2">
    <citation type="submission" date="2016-11" db="EMBL/GenBank/DDBJ databases">
        <authorList>
            <person name="Varghese N."/>
            <person name="Submissions S."/>
        </authorList>
    </citation>
    <scope>NUCLEOTIDE SEQUENCE [LARGE SCALE GENOMIC DNA]</scope>
    <source>
        <strain evidence="4 5">DSM 6368</strain>
    </source>
</reference>
<protein>
    <submittedName>
        <fullName evidence="4">Nucleoside-diphosphate-sugar epimerase</fullName>
    </submittedName>
</protein>
<sequence length="299" mass="34412">MIRNVLLTGGTGFLGSNILKRLINDNYFVIVLIRKKSDLYRIKNVEGSFELFCIDDKLENLVGVFEKYQIDTIVHTATEYGRNSLVSKILETNLIFPIKLIEHGLKSGLKYFINSDTFFGKKSFNGSSYLNEYIISKKYFLDYLFNSSEELKVVNMRLEHVFGETDSDNKFVQNILNKLINNKKEILLTEGSQKRDFIYVHDAVGAYLKVIQNIDNIENYTEFEIGTGESISINDFVRILLEMLDSKSELKFGALPTREGEIMDSFADVIKLKAIGWELSYNLKTAISKMIEIEINRPR</sequence>
<dbReference type="InterPro" id="IPR036291">
    <property type="entry name" value="NAD(P)-bd_dom_sf"/>
</dbReference>
<name>A0AB36P7P2_9FLAO</name>
<gene>
    <name evidence="3" type="ORF">B0A72_01605</name>
    <name evidence="4" type="ORF">SAMN05444387_3025</name>
</gene>
<dbReference type="Pfam" id="PF01370">
    <property type="entry name" value="Epimerase"/>
    <property type="match status" value="1"/>
</dbReference>
<evidence type="ECO:0000313" key="4">
    <source>
        <dbReference type="EMBL" id="SHM73128.1"/>
    </source>
</evidence>
<dbReference type="InterPro" id="IPR001509">
    <property type="entry name" value="Epimerase_deHydtase"/>
</dbReference>
<dbReference type="EMBL" id="MUHB01000003">
    <property type="protein sequence ID" value="OXB07586.1"/>
    <property type="molecule type" value="Genomic_DNA"/>
</dbReference>
<comment type="caution">
    <text evidence="3">The sequence shown here is derived from an EMBL/GenBank/DDBJ whole genome shotgun (WGS) entry which is preliminary data.</text>
</comment>
<evidence type="ECO:0000313" key="3">
    <source>
        <dbReference type="EMBL" id="OXB07586.1"/>
    </source>
</evidence>
<dbReference type="Gene3D" id="3.40.50.720">
    <property type="entry name" value="NAD(P)-binding Rossmann-like Domain"/>
    <property type="match status" value="1"/>
</dbReference>
<proteinExistence type="inferred from homology"/>
<dbReference type="RefSeq" id="WP_073395840.1">
    <property type="nucleotide sequence ID" value="NZ_FRBX01000004.1"/>
</dbReference>
<reference evidence="3 6" key="1">
    <citation type="submission" date="2016-11" db="EMBL/GenBank/DDBJ databases">
        <title>Whole genomes of Flavobacteriaceae.</title>
        <authorList>
            <person name="Stine C."/>
            <person name="Li C."/>
            <person name="Tadesse D."/>
        </authorList>
    </citation>
    <scope>NUCLEOTIDE SEQUENCE [LARGE SCALE GENOMIC DNA]</scope>
    <source>
        <strain evidence="3 6">ATCC 19366</strain>
    </source>
</reference>
<dbReference type="AlphaFoldDB" id="A0AB36P7P2"/>
<feature type="domain" description="NAD-dependent epimerase/dehydratase" evidence="2">
    <location>
        <begin position="5"/>
        <end position="226"/>
    </location>
</feature>
<evidence type="ECO:0000256" key="1">
    <source>
        <dbReference type="ARBA" id="ARBA00007637"/>
    </source>
</evidence>
<comment type="similarity">
    <text evidence="1">Belongs to the NAD(P)-dependent epimerase/dehydratase family.</text>
</comment>
<keyword evidence="5" id="KW-1185">Reference proteome</keyword>
<dbReference type="EMBL" id="FRBX01000004">
    <property type="protein sequence ID" value="SHM73128.1"/>
    <property type="molecule type" value="Genomic_DNA"/>
</dbReference>
<accession>A0AB36P7P2</accession>
<dbReference type="PANTHER" id="PTHR43000">
    <property type="entry name" value="DTDP-D-GLUCOSE 4,6-DEHYDRATASE-RELATED"/>
    <property type="match status" value="1"/>
</dbReference>
<dbReference type="Proteomes" id="UP000198431">
    <property type="component" value="Unassembled WGS sequence"/>
</dbReference>